<evidence type="ECO:0000256" key="1">
    <source>
        <dbReference type="ARBA" id="ARBA00001946"/>
    </source>
</evidence>
<keyword evidence="4 5" id="KW-0460">Magnesium</keyword>
<evidence type="ECO:0000313" key="6">
    <source>
        <dbReference type="EMBL" id="AWN81420.1"/>
    </source>
</evidence>
<evidence type="ECO:0000313" key="7">
    <source>
        <dbReference type="Proteomes" id="UP000245872"/>
    </source>
</evidence>
<dbReference type="InterPro" id="IPR008162">
    <property type="entry name" value="Pyrophosphatase"/>
</dbReference>
<comment type="subcellular location">
    <subcellularLocation>
        <location evidence="5">Cytoplasm</location>
    </subcellularLocation>
</comment>
<feature type="binding site" evidence="5">
    <location>
        <position position="142"/>
    </location>
    <ligand>
        <name>substrate</name>
    </ligand>
</feature>
<dbReference type="Proteomes" id="UP000245872">
    <property type="component" value="Chromosome"/>
</dbReference>
<dbReference type="Pfam" id="PF00719">
    <property type="entry name" value="Pyrophosphatase"/>
    <property type="match status" value="1"/>
</dbReference>
<proteinExistence type="inferred from homology"/>
<dbReference type="PANTHER" id="PTHR10286">
    <property type="entry name" value="INORGANIC PYROPHOSPHATASE"/>
    <property type="match status" value="1"/>
</dbReference>
<reference evidence="6 7" key="1">
    <citation type="submission" date="2018-05" db="EMBL/GenBank/DDBJ databases">
        <title>Candidatus Cardinium hertigii Genome Assembly.</title>
        <authorList>
            <person name="Showmaker K.C."/>
            <person name="Walden K.O."/>
            <person name="Fields C.J."/>
            <person name="Lambert K.N."/>
            <person name="Hudson M.E."/>
        </authorList>
    </citation>
    <scope>NUCLEOTIDE SEQUENCE [LARGE SCALE GENOMIC DNA]</scope>
    <source>
        <strain evidence="7">cHgTN10</strain>
    </source>
</reference>
<dbReference type="CDD" id="cd00412">
    <property type="entry name" value="pyrophosphatase"/>
    <property type="match status" value="1"/>
</dbReference>
<comment type="function">
    <text evidence="5">Catalyzes the hydrolysis of inorganic pyrophosphate (PPi) forming two phosphate ions.</text>
</comment>
<dbReference type="AlphaFoldDB" id="A0A2Z3LH99"/>
<feature type="binding site" evidence="5">
    <location>
        <position position="30"/>
    </location>
    <ligand>
        <name>substrate</name>
    </ligand>
</feature>
<evidence type="ECO:0000256" key="3">
    <source>
        <dbReference type="ARBA" id="ARBA00022801"/>
    </source>
</evidence>
<evidence type="ECO:0000256" key="4">
    <source>
        <dbReference type="ARBA" id="ARBA00022842"/>
    </source>
</evidence>
<keyword evidence="2 5" id="KW-0479">Metal-binding</keyword>
<dbReference type="RefSeq" id="WP_109996884.1">
    <property type="nucleotide sequence ID" value="NZ_CP029619.1"/>
</dbReference>
<dbReference type="Gene3D" id="3.90.80.10">
    <property type="entry name" value="Inorganic pyrophosphatase"/>
    <property type="match status" value="1"/>
</dbReference>
<comment type="similarity">
    <text evidence="5">Belongs to the PPase family.</text>
</comment>
<keyword evidence="3 5" id="KW-0378">Hydrolase</keyword>
<feature type="binding site" evidence="5">
    <location>
        <position position="66"/>
    </location>
    <ligand>
        <name>Mg(2+)</name>
        <dbReference type="ChEBI" id="CHEBI:18420"/>
        <label>1</label>
    </ligand>
</feature>
<dbReference type="EC" id="3.6.1.1" evidence="5"/>
<accession>A0A2Z3LH99</accession>
<dbReference type="GO" id="GO:0004427">
    <property type="term" value="F:inorganic diphosphate phosphatase activity"/>
    <property type="evidence" value="ECO:0007669"/>
    <property type="project" value="UniProtKB-UniRule"/>
</dbReference>
<dbReference type="InterPro" id="IPR036649">
    <property type="entry name" value="Pyrophosphatase_sf"/>
</dbReference>
<comment type="cofactor">
    <cofactor evidence="1 5">
        <name>Mg(2+)</name>
        <dbReference type="ChEBI" id="CHEBI:18420"/>
    </cofactor>
</comment>
<feature type="binding site" evidence="5">
    <location>
        <position position="71"/>
    </location>
    <ligand>
        <name>Mg(2+)</name>
        <dbReference type="ChEBI" id="CHEBI:18420"/>
        <label>2</label>
    </ligand>
</feature>
<keyword evidence="5" id="KW-0963">Cytoplasm</keyword>
<keyword evidence="7" id="KW-1185">Reference proteome</keyword>
<dbReference type="SUPFAM" id="SSF50324">
    <property type="entry name" value="Inorganic pyrophosphatase"/>
    <property type="match status" value="1"/>
</dbReference>
<gene>
    <name evidence="5 6" type="primary">ppa</name>
    <name evidence="6" type="ORF">DK880_00082</name>
</gene>
<organism evidence="6 7">
    <name type="scientific">Candidatus Cardinium hertigii</name>
    <dbReference type="NCBI Taxonomy" id="247481"/>
    <lineage>
        <taxon>Bacteria</taxon>
        <taxon>Pseudomonadati</taxon>
        <taxon>Bacteroidota</taxon>
        <taxon>Cytophagia</taxon>
        <taxon>Cytophagales</taxon>
        <taxon>Amoebophilaceae</taxon>
        <taxon>Candidatus Cardinium</taxon>
    </lineage>
</organism>
<evidence type="ECO:0000256" key="2">
    <source>
        <dbReference type="ARBA" id="ARBA00022723"/>
    </source>
</evidence>
<dbReference type="GO" id="GO:0006796">
    <property type="term" value="P:phosphate-containing compound metabolic process"/>
    <property type="evidence" value="ECO:0007669"/>
    <property type="project" value="InterPro"/>
</dbReference>
<dbReference type="EMBL" id="CP029619">
    <property type="protein sequence ID" value="AWN81420.1"/>
    <property type="molecule type" value="Genomic_DNA"/>
</dbReference>
<dbReference type="OrthoDB" id="5187599at2"/>
<dbReference type="KEGG" id="cher:DK880_00082"/>
<dbReference type="PROSITE" id="PS00387">
    <property type="entry name" value="PPASE"/>
    <property type="match status" value="1"/>
</dbReference>
<comment type="catalytic activity">
    <reaction evidence="5">
        <text>diphosphate + H2O = 2 phosphate + H(+)</text>
        <dbReference type="Rhea" id="RHEA:24576"/>
        <dbReference type="ChEBI" id="CHEBI:15377"/>
        <dbReference type="ChEBI" id="CHEBI:15378"/>
        <dbReference type="ChEBI" id="CHEBI:33019"/>
        <dbReference type="ChEBI" id="CHEBI:43474"/>
        <dbReference type="EC" id="3.6.1.1"/>
    </reaction>
</comment>
<dbReference type="HAMAP" id="MF_00209">
    <property type="entry name" value="Inorganic_PPase"/>
    <property type="match status" value="1"/>
</dbReference>
<protein>
    <recommendedName>
        <fullName evidence="5">Inorganic pyrophosphatase</fullName>
        <ecNumber evidence="5">3.6.1.1</ecNumber>
    </recommendedName>
    <alternativeName>
        <fullName evidence="5">Pyrophosphate phospho-hydrolase</fullName>
        <shortName evidence="5">PPase</shortName>
    </alternativeName>
</protein>
<feature type="binding site" evidence="5">
    <location>
        <position position="71"/>
    </location>
    <ligand>
        <name>Mg(2+)</name>
        <dbReference type="ChEBI" id="CHEBI:18420"/>
        <label>1</label>
    </ligand>
</feature>
<dbReference type="GO" id="GO:0005737">
    <property type="term" value="C:cytoplasm"/>
    <property type="evidence" value="ECO:0007669"/>
    <property type="project" value="UniProtKB-SubCell"/>
</dbReference>
<name>A0A2Z3LH99_9BACT</name>
<sequence>MYIDRIAVGTHFPDDVNVIVEIPMHYNTVKYEMDKVSGALCVDRFIQTAMYYPCNYGFIPHTVAGDGDPVDALVITSYPIMPAACIPTRPIGILLMQDESGPDEKIIALPTTKIAPEFAHIEDIEQVDPLLKKRIIHFFNHYKELEQGKWVKVEGFESKKKAMTYLIDAASKNEPYRQ</sequence>
<evidence type="ECO:0000256" key="5">
    <source>
        <dbReference type="HAMAP-Rule" id="MF_00209"/>
    </source>
</evidence>
<dbReference type="NCBIfam" id="NF002317">
    <property type="entry name" value="PRK01250.1"/>
    <property type="match status" value="1"/>
</dbReference>
<dbReference type="GO" id="GO:0000287">
    <property type="term" value="F:magnesium ion binding"/>
    <property type="evidence" value="ECO:0007669"/>
    <property type="project" value="UniProtKB-UniRule"/>
</dbReference>
<feature type="binding site" evidence="5">
    <location>
        <position position="56"/>
    </location>
    <ligand>
        <name>substrate</name>
    </ligand>
</feature>
<feature type="binding site" evidence="5">
    <location>
        <position position="44"/>
    </location>
    <ligand>
        <name>substrate</name>
    </ligand>
</feature>
<feature type="binding site" evidence="5">
    <location>
        <position position="103"/>
    </location>
    <ligand>
        <name>Mg(2+)</name>
        <dbReference type="ChEBI" id="CHEBI:18420"/>
        <label>1</label>
    </ligand>
</feature>
<comment type="subunit">
    <text evidence="5">Homohexamer.</text>
</comment>